<proteinExistence type="inferred from homology"/>
<comment type="similarity">
    <text evidence="1">Belongs to the IMPACT family.</text>
</comment>
<dbReference type="InterPro" id="IPR020569">
    <property type="entry name" value="UPF0029_Impact_CS"/>
</dbReference>
<feature type="domain" description="Impact N-terminal" evidence="2">
    <location>
        <begin position="25"/>
        <end position="130"/>
    </location>
</feature>
<dbReference type="SUPFAM" id="SSF54211">
    <property type="entry name" value="Ribosomal protein S5 domain 2-like"/>
    <property type="match status" value="1"/>
</dbReference>
<gene>
    <name evidence="3" type="ORF">FB461_1913</name>
</gene>
<dbReference type="Gene3D" id="3.30.230.30">
    <property type="entry name" value="Impact, N-terminal domain"/>
    <property type="match status" value="1"/>
</dbReference>
<accession>A0A542ZDZ0</accession>
<evidence type="ECO:0000256" key="1">
    <source>
        <dbReference type="ARBA" id="ARBA00007665"/>
    </source>
</evidence>
<dbReference type="PANTHER" id="PTHR16301:SF20">
    <property type="entry name" value="IMPACT FAMILY MEMBER YIGZ"/>
    <property type="match status" value="1"/>
</dbReference>
<dbReference type="InterPro" id="IPR001498">
    <property type="entry name" value="Impact_N"/>
</dbReference>
<dbReference type="RefSeq" id="WP_246046190.1">
    <property type="nucleotide sequence ID" value="NZ_BAAASV010000002.1"/>
</dbReference>
<dbReference type="PROSITE" id="PS00910">
    <property type="entry name" value="UPF0029"/>
    <property type="match status" value="1"/>
</dbReference>
<comment type="caution">
    <text evidence="3">The sequence shown here is derived from an EMBL/GenBank/DDBJ whole genome shotgun (WGS) entry which is preliminary data.</text>
</comment>
<evidence type="ECO:0000313" key="3">
    <source>
        <dbReference type="EMBL" id="TQL58499.1"/>
    </source>
</evidence>
<dbReference type="Proteomes" id="UP000315389">
    <property type="component" value="Unassembled WGS sequence"/>
</dbReference>
<dbReference type="AlphaFoldDB" id="A0A542ZDZ0"/>
<reference evidence="3 4" key="1">
    <citation type="submission" date="2019-06" db="EMBL/GenBank/DDBJ databases">
        <title>Sequencing the genomes of 1000 actinobacteria strains.</title>
        <authorList>
            <person name="Klenk H.-P."/>
        </authorList>
    </citation>
    <scope>NUCLEOTIDE SEQUENCE [LARGE SCALE GENOMIC DNA]</scope>
    <source>
        <strain evidence="3 4">DSM 4813</strain>
    </source>
</reference>
<dbReference type="InterPro" id="IPR023582">
    <property type="entry name" value="Impact"/>
</dbReference>
<dbReference type="PANTHER" id="PTHR16301">
    <property type="entry name" value="IMPACT-RELATED"/>
    <property type="match status" value="1"/>
</dbReference>
<dbReference type="InterPro" id="IPR036956">
    <property type="entry name" value="Impact_N_sf"/>
</dbReference>
<sequence>MSSADQSRPLRQSISGETIHEIEIKRSRFIAHIRRVDSLPDAERYLGGLRKQYWDARHHCSALVIGPHGDQQRSNDDGEPAGTAGLPMLEVLRQRGLTDVIAVVVRYFGGTLLGAGGLVRAYNAAVGECLDLAPRVTRSWQQTTDLAVPITELGRVENQLRLWLDRNGGTFLGVEYGQTAIARMAISPDSLRALEAQVATVTSGAGTLALGALAVVETAA</sequence>
<dbReference type="GO" id="GO:0006446">
    <property type="term" value="P:regulation of translational initiation"/>
    <property type="evidence" value="ECO:0007669"/>
    <property type="project" value="TreeGrafter"/>
</dbReference>
<dbReference type="Pfam" id="PF01205">
    <property type="entry name" value="Impact_N"/>
    <property type="match status" value="1"/>
</dbReference>
<evidence type="ECO:0000259" key="2">
    <source>
        <dbReference type="Pfam" id="PF01205"/>
    </source>
</evidence>
<dbReference type="GO" id="GO:0005737">
    <property type="term" value="C:cytoplasm"/>
    <property type="evidence" value="ECO:0007669"/>
    <property type="project" value="TreeGrafter"/>
</dbReference>
<dbReference type="EMBL" id="VFOS01000003">
    <property type="protein sequence ID" value="TQL58499.1"/>
    <property type="molecule type" value="Genomic_DNA"/>
</dbReference>
<keyword evidence="4" id="KW-1185">Reference proteome</keyword>
<name>A0A542ZDZ0_RARFA</name>
<protein>
    <submittedName>
        <fullName evidence="3">Putative YigZ family protein</fullName>
    </submittedName>
</protein>
<dbReference type="InterPro" id="IPR020568">
    <property type="entry name" value="Ribosomal_Su5_D2-typ_SF"/>
</dbReference>
<organism evidence="3 4">
    <name type="scientific">Rarobacter faecitabidus</name>
    <dbReference type="NCBI Taxonomy" id="13243"/>
    <lineage>
        <taxon>Bacteria</taxon>
        <taxon>Bacillati</taxon>
        <taxon>Actinomycetota</taxon>
        <taxon>Actinomycetes</taxon>
        <taxon>Micrococcales</taxon>
        <taxon>Rarobacteraceae</taxon>
        <taxon>Rarobacter</taxon>
    </lineage>
</organism>
<evidence type="ECO:0000313" key="4">
    <source>
        <dbReference type="Proteomes" id="UP000315389"/>
    </source>
</evidence>